<dbReference type="InterPro" id="IPR017850">
    <property type="entry name" value="Alkaline_phosphatase_core_sf"/>
</dbReference>
<evidence type="ECO:0000256" key="2">
    <source>
        <dbReference type="ARBA" id="ARBA00022801"/>
    </source>
</evidence>
<dbReference type="Proteomes" id="UP000551616">
    <property type="component" value="Unassembled WGS sequence"/>
</dbReference>
<dbReference type="InterPro" id="IPR050738">
    <property type="entry name" value="Sulfatase"/>
</dbReference>
<comment type="caution">
    <text evidence="4">The sequence shown here is derived from an EMBL/GenBank/DDBJ whole genome shotgun (WGS) entry which is preliminary data.</text>
</comment>
<dbReference type="PANTHER" id="PTHR42693:SF53">
    <property type="entry name" value="ENDO-4-O-SULFATASE"/>
    <property type="match status" value="1"/>
</dbReference>
<dbReference type="EMBL" id="JABRWO010000002">
    <property type="protein sequence ID" value="MBA2113578.1"/>
    <property type="molecule type" value="Genomic_DNA"/>
</dbReference>
<reference evidence="4 5" key="1">
    <citation type="submission" date="2020-05" db="EMBL/GenBank/DDBJ databases">
        <title>Bremerella alba sp. nov., a novel planctomycete isolated from the surface of the macroalga Fucus spiralis.</title>
        <authorList>
            <person name="Godinho O."/>
            <person name="Botelho R."/>
            <person name="Albuquerque L."/>
            <person name="Wiegand S."/>
            <person name="Da Costa M.S."/>
            <person name="Lobo-Da-Cunha A."/>
            <person name="Jogler C."/>
            <person name="Lage O.M."/>
        </authorList>
    </citation>
    <scope>NUCLEOTIDE SEQUENCE [LARGE SCALE GENOMIC DNA]</scope>
    <source>
        <strain evidence="4 5">FF15</strain>
    </source>
</reference>
<feature type="domain" description="Sulfatase N-terminal" evidence="3">
    <location>
        <begin position="31"/>
        <end position="351"/>
    </location>
</feature>
<dbReference type="FunFam" id="3.40.720.10:FF:000070">
    <property type="entry name" value="Arylsulfatase A"/>
    <property type="match status" value="1"/>
</dbReference>
<evidence type="ECO:0000259" key="3">
    <source>
        <dbReference type="Pfam" id="PF00884"/>
    </source>
</evidence>
<organism evidence="4 5">
    <name type="scientific">Bremerella alba</name>
    <dbReference type="NCBI Taxonomy" id="980252"/>
    <lineage>
        <taxon>Bacteria</taxon>
        <taxon>Pseudomonadati</taxon>
        <taxon>Planctomycetota</taxon>
        <taxon>Planctomycetia</taxon>
        <taxon>Pirellulales</taxon>
        <taxon>Pirellulaceae</taxon>
        <taxon>Bremerella</taxon>
    </lineage>
</organism>
<name>A0A7V8V277_9BACT</name>
<gene>
    <name evidence="4" type="ORF">HOV93_07270</name>
</gene>
<dbReference type="Gene3D" id="3.30.1120.10">
    <property type="match status" value="1"/>
</dbReference>
<protein>
    <recommendedName>
        <fullName evidence="3">Sulfatase N-terminal domain-containing protein</fullName>
    </recommendedName>
</protein>
<proteinExistence type="inferred from homology"/>
<sequence>MVMRIIALLAASVVSWIAMLVPGVISAGQRPNVIVIMTDDQGYGEFSCHGNPITSTPNLDRLAKDSVRFTDFHVSPMCTPTRGQFVSGLDAFRNGAINVSSGRTLLRPELKTIANVFQESGYRTGLFGKWHLGDNYPFRPEDRGFEEAVWFPSSHINSVPDYWDNDYFADTYIHNTKREKYEGYCTDVFFREAMKWADNQQDDRPFFAFLATNAAHWPWFVPDSYRESIRDAMRANPEVVKSLDPQRKEDLVSFLAMGANIDDNVGRLDQFLEKTGLKENTIVVFLTDNGSTMGIHYFNAQMRGNKTTLWEGGHRVPCFMRWPSGIDTPGEVDTLCHVQDLMPTLADLCGIEQHLPPKLDGISLRPVIDDHSITLADRILVINYSRMPGARVRYTKGNPAIPHRNGACVMWKHWRLLENRRLYNVDVDLHQDQNVAADNPEVVAKMRAHLQQWWEGVRHDVLEPQRVIVGHDAENPMLLSGCEWLDVFVDQQIQIRRGDRKNGAWHVQIDQPGVYKFELRRWPRESELKLAEGCPPKQVTDGTFIAGAALPIQQAKLRIGDNIIPIAKPNQAQTAFVSQQTLPAGPIEIQSYLLDENGDEICGAYYLYVKRQNPK</sequence>
<dbReference type="PANTHER" id="PTHR42693">
    <property type="entry name" value="ARYLSULFATASE FAMILY MEMBER"/>
    <property type="match status" value="1"/>
</dbReference>
<evidence type="ECO:0000256" key="1">
    <source>
        <dbReference type="ARBA" id="ARBA00008779"/>
    </source>
</evidence>
<accession>A0A7V8V277</accession>
<comment type="similarity">
    <text evidence="1">Belongs to the sulfatase family.</text>
</comment>
<keyword evidence="2" id="KW-0378">Hydrolase</keyword>
<evidence type="ECO:0000313" key="4">
    <source>
        <dbReference type="EMBL" id="MBA2113578.1"/>
    </source>
</evidence>
<evidence type="ECO:0000313" key="5">
    <source>
        <dbReference type="Proteomes" id="UP000551616"/>
    </source>
</evidence>
<dbReference type="Gene3D" id="3.40.720.10">
    <property type="entry name" value="Alkaline Phosphatase, subunit A"/>
    <property type="match status" value="1"/>
</dbReference>
<keyword evidence="5" id="KW-1185">Reference proteome</keyword>
<dbReference type="CDD" id="cd16146">
    <property type="entry name" value="ARS_like"/>
    <property type="match status" value="1"/>
</dbReference>
<dbReference type="InterPro" id="IPR000917">
    <property type="entry name" value="Sulfatase_N"/>
</dbReference>
<dbReference type="Pfam" id="PF00884">
    <property type="entry name" value="Sulfatase"/>
    <property type="match status" value="1"/>
</dbReference>
<dbReference type="SUPFAM" id="SSF53649">
    <property type="entry name" value="Alkaline phosphatase-like"/>
    <property type="match status" value="1"/>
</dbReference>
<dbReference type="AlphaFoldDB" id="A0A7V8V277"/>
<dbReference type="GO" id="GO:0004065">
    <property type="term" value="F:arylsulfatase activity"/>
    <property type="evidence" value="ECO:0007669"/>
    <property type="project" value="TreeGrafter"/>
</dbReference>